<reference evidence="1 2" key="1">
    <citation type="submission" date="2019-01" db="EMBL/GenBank/DDBJ databases">
        <title>Fusobacterium necrophorum Isolated From the Uterus of Dairy Cows.</title>
        <authorList>
            <person name="Francis A.M."/>
        </authorList>
    </citation>
    <scope>NUCLEOTIDE SEQUENCE [LARGE SCALE GENOMIC DNA]</scope>
    <source>
        <strain evidence="1 2">KG35</strain>
    </source>
</reference>
<evidence type="ECO:0000313" key="1">
    <source>
        <dbReference type="EMBL" id="RXZ68962.1"/>
    </source>
</evidence>
<protein>
    <submittedName>
        <fullName evidence="1">Uncharacterized protein</fullName>
    </submittedName>
</protein>
<dbReference type="Proteomes" id="UP000289216">
    <property type="component" value="Unassembled WGS sequence"/>
</dbReference>
<name>A0A4Q2KYJ7_9FUSO</name>
<gene>
    <name evidence="1" type="ORF">EPT53_08085</name>
</gene>
<organism evidence="1 2">
    <name type="scientific">Fusobacterium necrophorum</name>
    <dbReference type="NCBI Taxonomy" id="859"/>
    <lineage>
        <taxon>Bacteria</taxon>
        <taxon>Fusobacteriati</taxon>
        <taxon>Fusobacteriota</taxon>
        <taxon>Fusobacteriia</taxon>
        <taxon>Fusobacteriales</taxon>
        <taxon>Fusobacteriaceae</taxon>
        <taxon>Fusobacterium</taxon>
    </lineage>
</organism>
<proteinExistence type="predicted"/>
<evidence type="ECO:0000313" key="2">
    <source>
        <dbReference type="Proteomes" id="UP000289216"/>
    </source>
</evidence>
<comment type="caution">
    <text evidence="1">The sequence shown here is derived from an EMBL/GenBank/DDBJ whole genome shotgun (WGS) entry which is preliminary data.</text>
</comment>
<dbReference type="EMBL" id="SBAP01000020">
    <property type="protein sequence ID" value="RXZ68962.1"/>
    <property type="molecule type" value="Genomic_DNA"/>
</dbReference>
<accession>A0A4Q2KYJ7</accession>
<sequence length="67" mass="8182">MAKKERYVFSKKKYIESKGEKEYLKSKEWVDKYNGVEVTHFIGNSFKFEPDEHSIMFVPRDWCEKKK</sequence>
<dbReference type="RefSeq" id="WP_129491419.1">
    <property type="nucleotide sequence ID" value="NZ_SBAP01000020.1"/>
</dbReference>
<dbReference type="AlphaFoldDB" id="A0A4Q2KYJ7"/>